<keyword evidence="14" id="KW-1185">Reference proteome</keyword>
<keyword evidence="3 12" id="KW-0812">Transmembrane</keyword>
<keyword evidence="2" id="KW-1003">Cell membrane</keyword>
<keyword evidence="5 12" id="KW-1133">Transmembrane helix</keyword>
<proteinExistence type="predicted"/>
<sequence length="301" mass="31002">MAEWTDRITGVGRAIDHWCRRHALAIGAGTLLSTAALLALGWYTAAIGAGATCNATYPGCAGQLSPIGLSVPQFVEWLHRFVAMFVGYAILGNAIVQWRAHTGTRISRSAGLAALLLPLQVVFGAATVTIAGLLPGGYAPPTQILHLAAALGIFVSLVASIVWLDIARGAGPTARRLTYAAAGGISLAALQLAVARGGALTFRPLVQTTHHLVAIGQLAAFLTLAIWAREIGRRRLTALAGGGAVLSVATIALVVGVVPITRPIELLAMGLIAIQGALFVTMAYSGGDGPVETPAQTIEIE</sequence>
<feature type="transmembrane region" description="Helical" evidence="12">
    <location>
        <begin position="239"/>
        <end position="260"/>
    </location>
</feature>
<dbReference type="EMBL" id="CP028858">
    <property type="protein sequence ID" value="AWB27466.1"/>
    <property type="molecule type" value="Genomic_DNA"/>
</dbReference>
<keyword evidence="10" id="KW-1015">Disulfide bond</keyword>
<evidence type="ECO:0000256" key="1">
    <source>
        <dbReference type="ARBA" id="ARBA00004141"/>
    </source>
</evidence>
<evidence type="ECO:0000256" key="9">
    <source>
        <dbReference type="ARBA" id="ARBA00023136"/>
    </source>
</evidence>
<evidence type="ECO:0000256" key="11">
    <source>
        <dbReference type="ARBA" id="ARBA00023444"/>
    </source>
</evidence>
<evidence type="ECO:0000256" key="4">
    <source>
        <dbReference type="ARBA" id="ARBA00022723"/>
    </source>
</evidence>
<keyword evidence="7" id="KW-0408">Iron</keyword>
<comment type="subcellular location">
    <subcellularLocation>
        <location evidence="1">Membrane</location>
        <topology evidence="1">Multi-pass membrane protein</topology>
    </subcellularLocation>
</comment>
<dbReference type="Pfam" id="PF02628">
    <property type="entry name" value="COX15-CtaA"/>
    <property type="match status" value="1"/>
</dbReference>
<dbReference type="InterPro" id="IPR003780">
    <property type="entry name" value="COX15/CtaA_fam"/>
</dbReference>
<dbReference type="KEGG" id="harc:HARCEL1_06975"/>
<evidence type="ECO:0000256" key="10">
    <source>
        <dbReference type="ARBA" id="ARBA00023157"/>
    </source>
</evidence>
<dbReference type="PANTHER" id="PTHR35457">
    <property type="entry name" value="HEME A SYNTHASE"/>
    <property type="match status" value="1"/>
</dbReference>
<evidence type="ECO:0000313" key="14">
    <source>
        <dbReference type="Proteomes" id="UP000244727"/>
    </source>
</evidence>
<feature type="transmembrane region" description="Helical" evidence="12">
    <location>
        <begin position="110"/>
        <end position="132"/>
    </location>
</feature>
<dbReference type="GO" id="GO:0046872">
    <property type="term" value="F:metal ion binding"/>
    <property type="evidence" value="ECO:0007669"/>
    <property type="project" value="UniProtKB-KW"/>
</dbReference>
<name>A0A2R4X113_9EURY</name>
<protein>
    <recommendedName>
        <fullName evidence="15">Cytochrome oxidase assembly protein</fullName>
    </recommendedName>
</protein>
<dbReference type="PANTHER" id="PTHR35457:SF1">
    <property type="entry name" value="HEME A SYNTHASE"/>
    <property type="match status" value="1"/>
</dbReference>
<feature type="transmembrane region" description="Helical" evidence="12">
    <location>
        <begin position="144"/>
        <end position="164"/>
    </location>
</feature>
<evidence type="ECO:0000256" key="6">
    <source>
        <dbReference type="ARBA" id="ARBA00023002"/>
    </source>
</evidence>
<keyword evidence="6" id="KW-0560">Oxidoreductase</keyword>
<dbReference type="AlphaFoldDB" id="A0A2R4X113"/>
<evidence type="ECO:0000313" key="13">
    <source>
        <dbReference type="EMBL" id="AWB27466.1"/>
    </source>
</evidence>
<keyword evidence="9 12" id="KW-0472">Membrane</keyword>
<comment type="pathway">
    <text evidence="11">Porphyrin-containing compound metabolism.</text>
</comment>
<evidence type="ECO:0000256" key="8">
    <source>
        <dbReference type="ARBA" id="ARBA00023133"/>
    </source>
</evidence>
<dbReference type="RefSeq" id="WP_108381835.1">
    <property type="nucleotide sequence ID" value="NZ_CP028858.1"/>
</dbReference>
<dbReference type="InterPro" id="IPR050450">
    <property type="entry name" value="COX15/CtaA_HemeA_synthase"/>
</dbReference>
<accession>A0A2R4X113</accession>
<keyword evidence="4" id="KW-0479">Metal-binding</keyword>
<evidence type="ECO:0000256" key="5">
    <source>
        <dbReference type="ARBA" id="ARBA00022989"/>
    </source>
</evidence>
<feature type="transmembrane region" description="Helical" evidence="12">
    <location>
        <begin position="176"/>
        <end position="196"/>
    </location>
</feature>
<feature type="transmembrane region" description="Helical" evidence="12">
    <location>
        <begin position="208"/>
        <end position="227"/>
    </location>
</feature>
<dbReference type="Proteomes" id="UP000244727">
    <property type="component" value="Chromosome"/>
</dbReference>
<reference evidence="13 14" key="1">
    <citation type="submission" date="2018-04" db="EMBL/GenBank/DDBJ databases">
        <title>Halococcoides cellulosivorans gen. nov., sp. nov., an extremely halophilic cellulose-utilizing haloarchaeon from hypersaline lakes.</title>
        <authorList>
            <person name="Sorokin D.Y."/>
            <person name="Toshchakov S.V."/>
            <person name="Samarov N.I."/>
            <person name="Korzhenkov A."/>
            <person name="Kublanov I.V."/>
        </authorList>
    </citation>
    <scope>NUCLEOTIDE SEQUENCE [LARGE SCALE GENOMIC DNA]</scope>
    <source>
        <strain evidence="13 14">HArcel1</strain>
    </source>
</reference>
<feature type="transmembrane region" description="Helical" evidence="12">
    <location>
        <begin position="266"/>
        <end position="284"/>
    </location>
</feature>
<dbReference type="GeneID" id="36512236"/>
<evidence type="ECO:0000256" key="7">
    <source>
        <dbReference type="ARBA" id="ARBA00023004"/>
    </source>
</evidence>
<feature type="transmembrane region" description="Helical" evidence="12">
    <location>
        <begin position="23"/>
        <end position="43"/>
    </location>
</feature>
<feature type="transmembrane region" description="Helical" evidence="12">
    <location>
        <begin position="77"/>
        <end position="98"/>
    </location>
</feature>
<evidence type="ECO:0008006" key="15">
    <source>
        <dbReference type="Google" id="ProtNLM"/>
    </source>
</evidence>
<evidence type="ECO:0000256" key="12">
    <source>
        <dbReference type="SAM" id="Phobius"/>
    </source>
</evidence>
<dbReference type="GO" id="GO:0016491">
    <property type="term" value="F:oxidoreductase activity"/>
    <property type="evidence" value="ECO:0007669"/>
    <property type="project" value="UniProtKB-KW"/>
</dbReference>
<evidence type="ECO:0000256" key="3">
    <source>
        <dbReference type="ARBA" id="ARBA00022692"/>
    </source>
</evidence>
<evidence type="ECO:0000256" key="2">
    <source>
        <dbReference type="ARBA" id="ARBA00022475"/>
    </source>
</evidence>
<gene>
    <name evidence="13" type="ORF">HARCEL1_06975</name>
</gene>
<keyword evidence="8" id="KW-0350">Heme biosynthesis</keyword>
<organism evidence="13 14">
    <name type="scientific">Halococcoides cellulosivorans</name>
    <dbReference type="NCBI Taxonomy" id="1679096"/>
    <lineage>
        <taxon>Archaea</taxon>
        <taxon>Methanobacteriati</taxon>
        <taxon>Methanobacteriota</taxon>
        <taxon>Stenosarchaea group</taxon>
        <taxon>Halobacteria</taxon>
        <taxon>Halobacteriales</taxon>
        <taxon>Haloarculaceae</taxon>
        <taxon>Halococcoides</taxon>
    </lineage>
</organism>